<dbReference type="AlphaFoldDB" id="B9J310"/>
<dbReference type="GO" id="GO:0016301">
    <property type="term" value="F:kinase activity"/>
    <property type="evidence" value="ECO:0007669"/>
    <property type="project" value="UniProtKB-KW"/>
</dbReference>
<dbReference type="HOGENOM" id="CLU_3387848_0_0_9"/>
<accession>B9J310</accession>
<keyword evidence="1" id="KW-0418">Kinase</keyword>
<keyword evidence="1" id="KW-0808">Transferase</keyword>
<organism evidence="1 2">
    <name type="scientific">Bacillus cereus (strain Q1)</name>
    <dbReference type="NCBI Taxonomy" id="361100"/>
    <lineage>
        <taxon>Bacteria</taxon>
        <taxon>Bacillati</taxon>
        <taxon>Bacillota</taxon>
        <taxon>Bacilli</taxon>
        <taxon>Bacillales</taxon>
        <taxon>Bacillaceae</taxon>
        <taxon>Bacillus</taxon>
        <taxon>Bacillus cereus group</taxon>
    </lineage>
</organism>
<dbReference type="EMBL" id="CP000227">
    <property type="protein sequence ID" value="ACM13049.1"/>
    <property type="molecule type" value="Genomic_DNA"/>
</dbReference>
<reference evidence="1 2" key="1">
    <citation type="journal article" date="2009" name="J. Bacteriol.">
        <title>Complete genome sequence of the extremophilic Bacillus cereus strain Q1 with industrial applications.</title>
        <authorList>
            <person name="Xiong Z."/>
            <person name="Jiang Y."/>
            <person name="Qi D."/>
            <person name="Lu H."/>
            <person name="Yang F."/>
            <person name="Yang J."/>
            <person name="Chen L."/>
            <person name="Sun L."/>
            <person name="Xu X."/>
            <person name="Xue Y."/>
            <person name="Zhu Y."/>
            <person name="Jin Q."/>
        </authorList>
    </citation>
    <scope>NUCLEOTIDE SEQUENCE [LARGE SCALE GENOMIC DNA]</scope>
    <source>
        <strain evidence="1 2">Q1</strain>
    </source>
</reference>
<proteinExistence type="predicted"/>
<sequence>MMIAENMYVESHKPHEFADFIIDGTNNEVTNK</sequence>
<evidence type="ECO:0000313" key="1">
    <source>
        <dbReference type="EMBL" id="ACM13049.1"/>
    </source>
</evidence>
<dbReference type="Proteomes" id="UP000000441">
    <property type="component" value="Chromosome"/>
</dbReference>
<evidence type="ECO:0000313" key="2">
    <source>
        <dbReference type="Proteomes" id="UP000000441"/>
    </source>
</evidence>
<name>B9J310_BACCQ</name>
<dbReference type="KEGG" id="bcq:BCQ_2621"/>
<gene>
    <name evidence="1" type="primary">udk</name>
    <name evidence="1" type="ordered locus">BCQ_2621</name>
</gene>
<protein>
    <submittedName>
        <fullName evidence="1">Possible uridine kinase</fullName>
    </submittedName>
</protein>